<dbReference type="InterPro" id="IPR016187">
    <property type="entry name" value="CTDL_fold"/>
</dbReference>
<dbReference type="PANTHER" id="PTHR40050">
    <property type="entry name" value="INNER SPORE COAT PROTEIN H"/>
    <property type="match status" value="1"/>
</dbReference>
<dbReference type="eggNOG" id="COG5337">
    <property type="taxonomic scope" value="Bacteria"/>
</dbReference>
<accession>S4YA42</accession>
<dbReference type="EMBL" id="CP003969">
    <property type="protein sequence ID" value="AGP41769.1"/>
    <property type="molecule type" value="Genomic_DNA"/>
</dbReference>
<dbReference type="InterPro" id="IPR021655">
    <property type="entry name" value="Put_metal-bd"/>
</dbReference>
<name>S4YA42_SORCE</name>
<evidence type="ECO:0000256" key="2">
    <source>
        <dbReference type="SAM" id="MobiDB-lite"/>
    </source>
</evidence>
<evidence type="ECO:0000313" key="5">
    <source>
        <dbReference type="Proteomes" id="UP000014803"/>
    </source>
</evidence>
<proteinExistence type="predicted"/>
<evidence type="ECO:0000259" key="3">
    <source>
        <dbReference type="PROSITE" id="PS50041"/>
    </source>
</evidence>
<keyword evidence="1" id="KW-1015">Disulfide bond</keyword>
<dbReference type="Pfam" id="PF11617">
    <property type="entry name" value="Cu-binding_MopE"/>
    <property type="match status" value="1"/>
</dbReference>
<dbReference type="Pfam" id="PF00059">
    <property type="entry name" value="Lectin_C"/>
    <property type="match status" value="1"/>
</dbReference>
<dbReference type="InterPro" id="IPR018378">
    <property type="entry name" value="C-type_lectin_CS"/>
</dbReference>
<feature type="domain" description="C-type lectin" evidence="3">
    <location>
        <begin position="496"/>
        <end position="605"/>
    </location>
</feature>
<dbReference type="KEGG" id="scu:SCE1572_49150"/>
<protein>
    <recommendedName>
        <fullName evidence="3">C-type lectin domain-containing protein</fullName>
    </recommendedName>
</protein>
<dbReference type="InterPro" id="IPR014867">
    <property type="entry name" value="Spore_coat_CotH_CotH2/3/7"/>
</dbReference>
<evidence type="ECO:0000256" key="1">
    <source>
        <dbReference type="ARBA" id="ARBA00023157"/>
    </source>
</evidence>
<dbReference type="SMART" id="SM00034">
    <property type="entry name" value="CLECT"/>
    <property type="match status" value="1"/>
</dbReference>
<dbReference type="CDD" id="cd00037">
    <property type="entry name" value="CLECT"/>
    <property type="match status" value="1"/>
</dbReference>
<dbReference type="Gene3D" id="3.10.100.10">
    <property type="entry name" value="Mannose-Binding Protein A, subunit A"/>
    <property type="match status" value="1"/>
</dbReference>
<gene>
    <name evidence="4" type="ORF">SCE1572_49150</name>
</gene>
<dbReference type="InterPro" id="IPR016186">
    <property type="entry name" value="C-type_lectin-like/link_sf"/>
</dbReference>
<feature type="region of interest" description="Disordered" evidence="2">
    <location>
        <begin position="9"/>
        <end position="72"/>
    </location>
</feature>
<dbReference type="InterPro" id="IPR001304">
    <property type="entry name" value="C-type_lectin-like"/>
</dbReference>
<dbReference type="PATRIC" id="fig|1254432.3.peg.11088"/>
<reference evidence="4 5" key="1">
    <citation type="journal article" date="2013" name="Sci. Rep.">
        <title>Extraordinary expansion of a Sorangium cellulosum genome from an alkaline milieu.</title>
        <authorList>
            <person name="Han K."/>
            <person name="Li Z.F."/>
            <person name="Peng R."/>
            <person name="Zhu L.P."/>
            <person name="Zhou T."/>
            <person name="Wang L.G."/>
            <person name="Li S.G."/>
            <person name="Zhang X.B."/>
            <person name="Hu W."/>
            <person name="Wu Z.H."/>
            <person name="Qin N."/>
            <person name="Li Y.Z."/>
        </authorList>
    </citation>
    <scope>NUCLEOTIDE SEQUENCE [LARGE SCALE GENOMIC DNA]</scope>
    <source>
        <strain evidence="4 5">So0157-2</strain>
    </source>
</reference>
<dbReference type="Pfam" id="PF08757">
    <property type="entry name" value="CotH"/>
    <property type="match status" value="1"/>
</dbReference>
<dbReference type="PROSITE" id="PS00615">
    <property type="entry name" value="C_TYPE_LECTIN_1"/>
    <property type="match status" value="1"/>
</dbReference>
<feature type="compositionally biased region" description="Gly residues" evidence="2">
    <location>
        <begin position="27"/>
        <end position="61"/>
    </location>
</feature>
<dbReference type="PANTHER" id="PTHR40050:SF1">
    <property type="entry name" value="INNER SPORE COAT PROTEIN H"/>
    <property type="match status" value="1"/>
</dbReference>
<dbReference type="HOGENOM" id="CLU_451924_0_0_7"/>
<dbReference type="STRING" id="1254432.SCE1572_49150"/>
<dbReference type="Proteomes" id="UP000014803">
    <property type="component" value="Chromosome"/>
</dbReference>
<sequence>MSIALLIACGDAAEDPPPDGSSAVSSGAGGAGGAGGDAGAAGAGGLGGAGGGTGGAGGAGGEEPPPPDPAAPLFAGTSIPRFEIELSQVSIDRLDAAPEDYVPGELTVTLDGEVIELADVGVRLKGVHGSFRTLDQKAAFLLKFDEFTDDQTLLGVEKLALNNMVQDPSMIHERLAYALFRAVDVPAPRSAHATVWVNGSLYGLYATVETADNPRFLDRWFGGHKGSLYEGAYGSDLEGSSVATFDQDNGDDVGFADLVELVEELDAMESPDTFLAEASRRIDMERYLAFAAAETFIGHWDGYAWYRNNYFIARRPDDGRWTFLPWGVDQTFSDPLYPFGGEARLQRMCTASPPCLPALAAAFERVLERASALDLVSDAEAARDLIWDDVLADPRREVSSDVVAAQIDATIAFLNDRPAGVRASLACADPSGLDADGDLSSGCGEDCDDGDASVHPGAPELCDLIDNNCDGRVDDDPSCPPCGLLALPEGGSLALCFAPATWEDAELDCVAQGGHLVSIHDAETQDLVVSIADAVQPGDYWIGLTDEESEGDFAWTDGTPYDDERWAGGEPNNAGDGENCVELASWASGLWNDMPCDAELPYVCRLP</sequence>
<dbReference type="PROSITE" id="PS50041">
    <property type="entry name" value="C_TYPE_LECTIN_2"/>
    <property type="match status" value="1"/>
</dbReference>
<dbReference type="SUPFAM" id="SSF56436">
    <property type="entry name" value="C-type lectin-like"/>
    <property type="match status" value="1"/>
</dbReference>
<dbReference type="AlphaFoldDB" id="S4YA42"/>
<organism evidence="4 5">
    <name type="scientific">Sorangium cellulosum So0157-2</name>
    <dbReference type="NCBI Taxonomy" id="1254432"/>
    <lineage>
        <taxon>Bacteria</taxon>
        <taxon>Pseudomonadati</taxon>
        <taxon>Myxococcota</taxon>
        <taxon>Polyangia</taxon>
        <taxon>Polyangiales</taxon>
        <taxon>Polyangiaceae</taxon>
        <taxon>Sorangium</taxon>
    </lineage>
</organism>
<evidence type="ECO:0000313" key="4">
    <source>
        <dbReference type="EMBL" id="AGP41769.1"/>
    </source>
</evidence>